<dbReference type="eggNOG" id="COG2205">
    <property type="taxonomic scope" value="Bacteria"/>
</dbReference>
<dbReference type="SMART" id="SM00028">
    <property type="entry name" value="TPR"/>
    <property type="match status" value="2"/>
</dbReference>
<comment type="caution">
    <text evidence="2">The sequence shown here is derived from an EMBL/GenBank/DDBJ whole genome shotgun (WGS) entry which is preliminary data.</text>
</comment>
<evidence type="ECO:0000256" key="1">
    <source>
        <dbReference type="SAM" id="Phobius"/>
    </source>
</evidence>
<keyword evidence="1" id="KW-0472">Membrane</keyword>
<keyword evidence="3" id="KW-1185">Reference proteome</keyword>
<keyword evidence="1" id="KW-0812">Transmembrane</keyword>
<evidence type="ECO:0000313" key="3">
    <source>
        <dbReference type="Proteomes" id="UP000029221"/>
    </source>
</evidence>
<gene>
    <name evidence="2" type="ORF">JCM19294_1308</name>
</gene>
<protein>
    <recommendedName>
        <fullName evidence="4">MalT-like TPR region domain-containing protein</fullName>
    </recommendedName>
</protein>
<feature type="transmembrane region" description="Helical" evidence="1">
    <location>
        <begin position="286"/>
        <end position="305"/>
    </location>
</feature>
<dbReference type="Gene3D" id="1.25.40.10">
    <property type="entry name" value="Tetratricopeptide repeat domain"/>
    <property type="match status" value="1"/>
</dbReference>
<reference evidence="2" key="1">
    <citation type="journal article" date="2014" name="Genome Announc.">
        <title>Draft Genome Sequences of Marine Flavobacterium Nonlabens Strains NR17, NR24, NR27, NR32, NR33, and Ara13.</title>
        <authorList>
            <person name="Nakanishi M."/>
            <person name="Meirelles P."/>
            <person name="Suzuki R."/>
            <person name="Takatani N."/>
            <person name="Mino S."/>
            <person name="Suda W."/>
            <person name="Oshima K."/>
            <person name="Hattori M."/>
            <person name="Ohkuma M."/>
            <person name="Hosokawa M."/>
            <person name="Miyashita K."/>
            <person name="Thompson F.L."/>
            <person name="Niwa A."/>
            <person name="Sawabe T."/>
            <person name="Sawabe T."/>
        </authorList>
    </citation>
    <scope>NUCLEOTIDE SEQUENCE [LARGE SCALE GENOMIC DNA]</scope>
    <source>
        <strain evidence="2">JCM 19294</strain>
    </source>
</reference>
<dbReference type="RefSeq" id="WP_052510364.1">
    <property type="nucleotide sequence ID" value="NZ_BBML01000005.1"/>
</dbReference>
<dbReference type="InterPro" id="IPR011990">
    <property type="entry name" value="TPR-like_helical_dom_sf"/>
</dbReference>
<name>A0A090Q4Y3_9FLAO</name>
<dbReference type="EMBL" id="BBML01000005">
    <property type="protein sequence ID" value="GAK97262.1"/>
    <property type="molecule type" value="Genomic_DNA"/>
</dbReference>
<dbReference type="AlphaFoldDB" id="A0A090Q4Y3"/>
<organism evidence="2 3">
    <name type="scientific">Nonlabens tegetincola</name>
    <dbReference type="NCBI Taxonomy" id="323273"/>
    <lineage>
        <taxon>Bacteria</taxon>
        <taxon>Pseudomonadati</taxon>
        <taxon>Bacteroidota</taxon>
        <taxon>Flavobacteriia</taxon>
        <taxon>Flavobacteriales</taxon>
        <taxon>Flavobacteriaceae</taxon>
        <taxon>Nonlabens</taxon>
    </lineage>
</organism>
<dbReference type="InterPro" id="IPR019734">
    <property type="entry name" value="TPR_rpt"/>
</dbReference>
<dbReference type="SUPFAM" id="SSF48452">
    <property type="entry name" value="TPR-like"/>
    <property type="match status" value="1"/>
</dbReference>
<proteinExistence type="predicted"/>
<sequence length="364" mass="42287">MFAFGQVSNSETNQGLNTASRVLLERVEGLIDSRDFDEAKSLIIDSRTLINDDYGDRLLDLYFIELELESSSGENPTSPFVQFKDEELSQDAFIYLEYLKGRRAFLKKEFSKADSLFTSIFSITKKLGDTHRLFLKSELYTAQLNFFEKNYTVTTAVLNDLIPRLEEKGLEYEQTQAYLTLGEIAHSKNNYEEANIYYSLAQILIKENQFPLLEIKLYKLFAQHYRDLQDYQNSLVYLEKHVQTIENNGFIGGENAKQLSSLNGEIESLKGIIAQKDKELENKENYYIILCMFITLLTITSLALFRRNILKAKRNSRLAHEKSALINERNKAQDAAQIKQIFYLPLRTNYELLCMPLRVLHIYF</sequence>
<keyword evidence="1" id="KW-1133">Transmembrane helix</keyword>
<accession>A0A090Q4Y3</accession>
<evidence type="ECO:0000313" key="2">
    <source>
        <dbReference type="EMBL" id="GAK97262.1"/>
    </source>
</evidence>
<dbReference type="Proteomes" id="UP000029221">
    <property type="component" value="Unassembled WGS sequence"/>
</dbReference>
<evidence type="ECO:0008006" key="4">
    <source>
        <dbReference type="Google" id="ProtNLM"/>
    </source>
</evidence>
<dbReference type="STRING" id="319236.BST91_01585"/>